<gene>
    <name evidence="1" type="ORF">PM085_15890</name>
</gene>
<dbReference type="InterPro" id="IPR019292">
    <property type="entry name" value="McrC"/>
</dbReference>
<accession>A0ABT4Z6D5</accession>
<protein>
    <recommendedName>
        <fullName evidence="3">Restriction endonuclease</fullName>
    </recommendedName>
</protein>
<dbReference type="RefSeq" id="WP_271970499.1">
    <property type="nucleotide sequence ID" value="NZ_JAQLUK010000028.1"/>
</dbReference>
<dbReference type="Pfam" id="PF10117">
    <property type="entry name" value="McrBC"/>
    <property type="match status" value="1"/>
</dbReference>
<organism evidence="1 2">
    <name type="scientific">Halorubrum ezzemoulense</name>
    <name type="common">Halorubrum chaoviator</name>
    <dbReference type="NCBI Taxonomy" id="337243"/>
    <lineage>
        <taxon>Archaea</taxon>
        <taxon>Methanobacteriati</taxon>
        <taxon>Methanobacteriota</taxon>
        <taxon>Stenosarchaea group</taxon>
        <taxon>Halobacteria</taxon>
        <taxon>Halobacteriales</taxon>
        <taxon>Haloferacaceae</taxon>
        <taxon>Halorubrum</taxon>
    </lineage>
</organism>
<sequence>MSKPVRCDYGTSLCSVQENHKLVVEGCDPEQVTAELRTAGFVREGSQFVKRRRRLRRRRSSGDDEENGLQVLTARVVEDALHVEPSDVVGVVRLLPGMSVQIEPKVDWDDVIRMLLTVYEIERTQSPYGIPLDEMTTGGVDASRIIAIFAINYVQGLQTINRKGFIRDLEIRRRTGFDGIGSLDMSQTLINQASGNPEPTWVETEVEYSNVVNETVHMAGKLLLRLLQQTPHEQVHPQQNTLFSMVHREVKRMEELGVQSSQKRLGAYRQVSLSDLPRQRHYYQRALHTSRSILASTLLGRAGSGPEELLVDYALSMNSLFEDYTQRALSRTLDSLEGIDHLDGLETVECESEPPVYPFEGNTDATYYPDHLLTDDGETLAVLDSKYYREGKNPAHESGSRSRMFSYAYLTTTERMAFLCPLYHRTSLNVNRAGATVDTVSPDGEFSCETYESILREYLLDVLAESYPELEVFDAVNEGMLCLDTATTEDLSRIEDVNGPFSIANPSSFANKIISAITFSTRGPNKLDLENGGGWTKSRLKDICTEQNDDGSPKYPPDRTTCVPVYDPDGNDNHGTITLFLIRQTDDGSKVTESKTRALL</sequence>
<dbReference type="Proteomes" id="UP001210528">
    <property type="component" value="Unassembled WGS sequence"/>
</dbReference>
<keyword evidence="2" id="KW-1185">Reference proteome</keyword>
<evidence type="ECO:0008006" key="3">
    <source>
        <dbReference type="Google" id="ProtNLM"/>
    </source>
</evidence>
<comment type="caution">
    <text evidence="1">The sequence shown here is derived from an EMBL/GenBank/DDBJ whole genome shotgun (WGS) entry which is preliminary data.</text>
</comment>
<reference evidence="1 2" key="1">
    <citation type="submission" date="2023-01" db="EMBL/GenBank/DDBJ databases">
        <title>Halorubrum ezzemoulense from Santa Pola, Spain.</title>
        <authorList>
            <person name="Feng Y."/>
            <person name="Louyakis A.S."/>
            <person name="Gogarten J.P."/>
        </authorList>
    </citation>
    <scope>NUCLEOTIDE SEQUENCE [LARGE SCALE GENOMIC DNA]</scope>
    <source>
        <strain evidence="1 2">AMM015</strain>
    </source>
</reference>
<name>A0ABT4Z6D5_HALEZ</name>
<dbReference type="EMBL" id="JAQLUK010000028">
    <property type="protein sequence ID" value="MDB2293739.1"/>
    <property type="molecule type" value="Genomic_DNA"/>
</dbReference>
<proteinExistence type="predicted"/>
<evidence type="ECO:0000313" key="1">
    <source>
        <dbReference type="EMBL" id="MDB2293739.1"/>
    </source>
</evidence>
<evidence type="ECO:0000313" key="2">
    <source>
        <dbReference type="Proteomes" id="UP001210528"/>
    </source>
</evidence>